<gene>
    <name evidence="3" type="ORF">KDA27_12115</name>
</gene>
<feature type="compositionally biased region" description="Gly residues" evidence="1">
    <location>
        <begin position="128"/>
        <end position="144"/>
    </location>
</feature>
<evidence type="ECO:0000313" key="3">
    <source>
        <dbReference type="EMBL" id="MCA9756540.1"/>
    </source>
</evidence>
<accession>A0A956NFM7</accession>
<evidence type="ECO:0008006" key="5">
    <source>
        <dbReference type="Google" id="ProtNLM"/>
    </source>
</evidence>
<feature type="region of interest" description="Disordered" evidence="1">
    <location>
        <begin position="50"/>
        <end position="156"/>
    </location>
</feature>
<name>A0A956NFM7_UNCEI</name>
<evidence type="ECO:0000256" key="2">
    <source>
        <dbReference type="SAM" id="SignalP"/>
    </source>
</evidence>
<organism evidence="3 4">
    <name type="scientific">Eiseniibacteriota bacterium</name>
    <dbReference type="NCBI Taxonomy" id="2212470"/>
    <lineage>
        <taxon>Bacteria</taxon>
        <taxon>Candidatus Eiseniibacteriota</taxon>
    </lineage>
</organism>
<reference evidence="3" key="1">
    <citation type="submission" date="2020-04" db="EMBL/GenBank/DDBJ databases">
        <authorList>
            <person name="Zhang T."/>
        </authorList>
    </citation>
    <scope>NUCLEOTIDE SEQUENCE</scope>
    <source>
        <strain evidence="3">HKST-UBA02</strain>
    </source>
</reference>
<feature type="signal peptide" evidence="2">
    <location>
        <begin position="1"/>
        <end position="23"/>
    </location>
</feature>
<sequence>MKKLSVMLAAVLAIAVVSAVVVAGPNGNGKVHRATNYLDANGDGYNDLAPDADHDGIPNGADADYMRPRDGSGPFVAVSCSNRSGRSGNRNGTSLERKGNGSCNGTCDRSGRGNGSRSGKGNAKKQGRGNGKGAGNGAGNGQNGAGLRDGSCLQRK</sequence>
<reference evidence="3" key="2">
    <citation type="journal article" date="2021" name="Microbiome">
        <title>Successional dynamics and alternative stable states in a saline activated sludge microbial community over 9 years.</title>
        <authorList>
            <person name="Wang Y."/>
            <person name="Ye J."/>
            <person name="Ju F."/>
            <person name="Liu L."/>
            <person name="Boyd J.A."/>
            <person name="Deng Y."/>
            <person name="Parks D.H."/>
            <person name="Jiang X."/>
            <person name="Yin X."/>
            <person name="Woodcroft B.J."/>
            <person name="Tyson G.W."/>
            <person name="Hugenholtz P."/>
            <person name="Polz M.F."/>
            <person name="Zhang T."/>
        </authorList>
    </citation>
    <scope>NUCLEOTIDE SEQUENCE</scope>
    <source>
        <strain evidence="3">HKST-UBA02</strain>
    </source>
</reference>
<evidence type="ECO:0000313" key="4">
    <source>
        <dbReference type="Proteomes" id="UP000739538"/>
    </source>
</evidence>
<evidence type="ECO:0000256" key="1">
    <source>
        <dbReference type="SAM" id="MobiDB-lite"/>
    </source>
</evidence>
<keyword evidence="2" id="KW-0732">Signal</keyword>
<feature type="compositionally biased region" description="Low complexity" evidence="1">
    <location>
        <begin position="81"/>
        <end position="92"/>
    </location>
</feature>
<dbReference type="Proteomes" id="UP000739538">
    <property type="component" value="Unassembled WGS sequence"/>
</dbReference>
<proteinExistence type="predicted"/>
<protein>
    <recommendedName>
        <fullName evidence="5">VCBS repeat-containing protein</fullName>
    </recommendedName>
</protein>
<feature type="chain" id="PRO_5037808568" description="VCBS repeat-containing protein" evidence="2">
    <location>
        <begin position="24"/>
        <end position="156"/>
    </location>
</feature>
<comment type="caution">
    <text evidence="3">The sequence shown here is derived from an EMBL/GenBank/DDBJ whole genome shotgun (WGS) entry which is preliminary data.</text>
</comment>
<dbReference type="EMBL" id="JAGQHS010000057">
    <property type="protein sequence ID" value="MCA9756540.1"/>
    <property type="molecule type" value="Genomic_DNA"/>
</dbReference>
<dbReference type="AlphaFoldDB" id="A0A956NFM7"/>